<organism evidence="2 3">
    <name type="scientific">Proteus myxofaciens ATCC 19692</name>
    <dbReference type="NCBI Taxonomy" id="1354337"/>
    <lineage>
        <taxon>Bacteria</taxon>
        <taxon>Pseudomonadati</taxon>
        <taxon>Pseudomonadota</taxon>
        <taxon>Gammaproteobacteria</taxon>
        <taxon>Enterobacterales</taxon>
        <taxon>Morganellaceae</taxon>
        <taxon>Proteus</taxon>
    </lineage>
</organism>
<accession>A0A198F9L6</accession>
<feature type="region of interest" description="Disordered" evidence="1">
    <location>
        <begin position="155"/>
        <end position="175"/>
    </location>
</feature>
<comment type="caution">
    <text evidence="2">The sequence shown here is derived from an EMBL/GenBank/DDBJ whole genome shotgun (WGS) entry which is preliminary data.</text>
</comment>
<evidence type="ECO:0000256" key="1">
    <source>
        <dbReference type="SAM" id="MobiDB-lite"/>
    </source>
</evidence>
<keyword evidence="3" id="KW-1185">Reference proteome</keyword>
<reference evidence="2 3" key="1">
    <citation type="submission" date="2016-04" db="EMBL/GenBank/DDBJ databases">
        <title>ATOL: Assembling a taxonomically balanced genome-scale reconstruction of the evolutionary history of the Enterobacteriaceae.</title>
        <authorList>
            <person name="Plunkett G.III."/>
            <person name="Neeno-Eckwall E.C."/>
            <person name="Glasner J.D."/>
            <person name="Perna N.T."/>
        </authorList>
    </citation>
    <scope>NUCLEOTIDE SEQUENCE [LARGE SCALE GENOMIC DNA]</scope>
    <source>
        <strain evidence="2 3">ATCC 19692</strain>
    </source>
</reference>
<dbReference type="EMBL" id="LXEN01000157">
    <property type="protein sequence ID" value="OAT21074.1"/>
    <property type="molecule type" value="Genomic_DNA"/>
</dbReference>
<protein>
    <submittedName>
        <fullName evidence="2">Uncharacterized protein</fullName>
    </submittedName>
</protein>
<evidence type="ECO:0000313" key="2">
    <source>
        <dbReference type="EMBL" id="OAT21074.1"/>
    </source>
</evidence>
<gene>
    <name evidence="2" type="ORF">M983_3171</name>
</gene>
<sequence length="413" mass="46656">MSEFDKWKDFKKLTTLKISFYDSVNAKSAEIFGNGKNQVKLHIQVNAVDKNNEQISISDDEISKILSLVTYSTGEKISHNGSPSSVKHWNSSLVASEFPYAFNYSTSLTRDENAKELRANQNFIFYLTANNVLAEKNIDIAAQIDIPNVGAFNTTSDGTDTKNSPKGENGSPFRAPSSVHVKAMIQIDYSDITKLQLIQSPWSPVKKQTFVVHDYKSDSKYWTKENGASLYRSTVRITPKLSDKLKFTEVKRSYFGIHSEDLIENKGMATWRHKKEPGILLRDGDEYSALFVAVGGFGKNVNNPDYDTYFWHRPLSVAPTIKGYFHLADSVWQYRTEVNIPVLNTSIGVNEVELVGYKISTPTGRNVYSNHWEGKSNPVTFSVVDNYGNKGKFKIIFFSDQSDYKKLGDVHLE</sequence>
<dbReference type="OrthoDB" id="6462173at2"/>
<proteinExistence type="predicted"/>
<name>A0A198F9L6_9GAMM</name>
<evidence type="ECO:0000313" key="3">
    <source>
        <dbReference type="Proteomes" id="UP000094023"/>
    </source>
</evidence>
<dbReference type="AlphaFoldDB" id="A0A198F9L6"/>
<dbReference type="RefSeq" id="WP_066753347.1">
    <property type="nucleotide sequence ID" value="NZ_LXEN01000157.1"/>
</dbReference>
<dbReference type="Proteomes" id="UP000094023">
    <property type="component" value="Unassembled WGS sequence"/>
</dbReference>